<name>A0ABN7WHP3_GIGMA</name>
<proteinExistence type="predicted"/>
<organism evidence="1 2">
    <name type="scientific">Gigaspora margarita</name>
    <dbReference type="NCBI Taxonomy" id="4874"/>
    <lineage>
        <taxon>Eukaryota</taxon>
        <taxon>Fungi</taxon>
        <taxon>Fungi incertae sedis</taxon>
        <taxon>Mucoromycota</taxon>
        <taxon>Glomeromycotina</taxon>
        <taxon>Glomeromycetes</taxon>
        <taxon>Diversisporales</taxon>
        <taxon>Gigasporaceae</taxon>
        <taxon>Gigaspora</taxon>
    </lineage>
</organism>
<comment type="caution">
    <text evidence="1">The sequence shown here is derived from an EMBL/GenBank/DDBJ whole genome shotgun (WGS) entry which is preliminary data.</text>
</comment>
<protein>
    <submittedName>
        <fullName evidence="1">29914_t:CDS:1</fullName>
    </submittedName>
</protein>
<sequence>QIVEVVQEMIGSRAIVPIRPNPVYTYNNTIWEKKEWIILKAHQAGFIDRISSFKKDNTTLYNNSVLAKEKCTKKIGLNLLQSIPVDSKKKLRIQITDLRHLQTRGSEKKQESNPERSEIVTEPQLINVIEKIKKAAEEDTATNIYLMSKALAQLHNVQLLERI</sequence>
<reference evidence="1 2" key="1">
    <citation type="submission" date="2021-06" db="EMBL/GenBank/DDBJ databases">
        <authorList>
            <person name="Kallberg Y."/>
            <person name="Tangrot J."/>
            <person name="Rosling A."/>
        </authorList>
    </citation>
    <scope>NUCLEOTIDE SEQUENCE [LARGE SCALE GENOMIC DNA]</scope>
    <source>
        <strain evidence="1 2">120-4 pot B 10/14</strain>
    </source>
</reference>
<evidence type="ECO:0000313" key="1">
    <source>
        <dbReference type="EMBL" id="CAG8830481.1"/>
    </source>
</evidence>
<feature type="non-terminal residue" evidence="1">
    <location>
        <position position="1"/>
    </location>
</feature>
<dbReference type="Proteomes" id="UP000789901">
    <property type="component" value="Unassembled WGS sequence"/>
</dbReference>
<feature type="non-terminal residue" evidence="1">
    <location>
        <position position="163"/>
    </location>
</feature>
<keyword evidence="2" id="KW-1185">Reference proteome</keyword>
<dbReference type="EMBL" id="CAJVQB010042531">
    <property type="protein sequence ID" value="CAG8830481.1"/>
    <property type="molecule type" value="Genomic_DNA"/>
</dbReference>
<accession>A0ABN7WHP3</accession>
<gene>
    <name evidence="1" type="ORF">GMARGA_LOCUS30335</name>
</gene>
<evidence type="ECO:0000313" key="2">
    <source>
        <dbReference type="Proteomes" id="UP000789901"/>
    </source>
</evidence>